<evidence type="ECO:0000256" key="4">
    <source>
        <dbReference type="ARBA" id="ARBA00023143"/>
    </source>
</evidence>
<dbReference type="NCBIfam" id="TIGR03506">
    <property type="entry name" value="FlgEFG_subfam"/>
    <property type="match status" value="2"/>
</dbReference>
<comment type="function">
    <text evidence="5">A flexible structure which links the flagellar filament to the drive apparatus in the basal body.</text>
</comment>
<keyword evidence="10" id="KW-0282">Flagellum</keyword>
<dbReference type="GO" id="GO:0071978">
    <property type="term" value="P:bacterial-type flagellum-dependent swarming motility"/>
    <property type="evidence" value="ECO:0007669"/>
    <property type="project" value="TreeGrafter"/>
</dbReference>
<feature type="domain" description="Flagellar basal body rod protein N-terminal" evidence="6">
    <location>
        <begin position="4"/>
        <end position="33"/>
    </location>
</feature>
<dbReference type="InterPro" id="IPR011491">
    <property type="entry name" value="FlgE_D2"/>
</dbReference>
<feature type="domain" description="Flagellar hook protein FlgE D2" evidence="8">
    <location>
        <begin position="201"/>
        <end position="300"/>
    </location>
</feature>
<dbReference type="PANTHER" id="PTHR30435">
    <property type="entry name" value="FLAGELLAR PROTEIN"/>
    <property type="match status" value="1"/>
</dbReference>
<dbReference type="Pfam" id="PF22692">
    <property type="entry name" value="LlgE_F_G_D1"/>
    <property type="match status" value="1"/>
</dbReference>
<comment type="similarity">
    <text evidence="2 5">Belongs to the flagella basal body rod proteins family.</text>
</comment>
<proteinExistence type="inferred from homology"/>
<dbReference type="Pfam" id="PF06429">
    <property type="entry name" value="Flg_bbr_C"/>
    <property type="match status" value="1"/>
</dbReference>
<dbReference type="GO" id="GO:0009424">
    <property type="term" value="C:bacterial-type flagellum hook"/>
    <property type="evidence" value="ECO:0007669"/>
    <property type="project" value="TreeGrafter"/>
</dbReference>
<dbReference type="InterPro" id="IPR020013">
    <property type="entry name" value="Flagellar_FlgE/F/G"/>
</dbReference>
<feature type="domain" description="Flagellar hook protein FlgE/F/G-like D1" evidence="9">
    <location>
        <begin position="81"/>
        <end position="121"/>
    </location>
</feature>
<comment type="subcellular location">
    <subcellularLocation>
        <location evidence="1 5">Bacterial flagellum basal body</location>
    </subcellularLocation>
</comment>
<sequence>MSFNIGLSGLYAAQKDLAVTGNNIANSATTGYKESRAEFANVYGQFRGCIASSGTGVRVASVAQQFHQGTIEQTKSSLDLAISGEGFFAVEDDGNLAYGRDGSFRVDNEGYIVTNAGARLLGYPRADNSDGYAYNPDDLEKVDPDLEVGEANPVFNKELSGLKLEFSGLQPKASSVVYSDVNLSSEAELILVPSPSGANEVPTFDPNDSSTYSYKKTFTAPDDQTTPVNREVTAYYVKTGETGGPPTTDSTWNIYYTIKGSTGTPLSQGPVAGTSVNATGVLTATPADLNFTVVNGTPTVTIPLAGLAINQAVTGNAPTTAEIQNAAIVEIPEMVHAPFDENDPDTYSYSTTITLYDSLGAARNVTAYYRRAENTNNAAPPESDPGVWEVYFQMEGQVDATGPKGPVFLAFDTNGNLKAVADDKTELSNGENLINSNPLASLVELKFDLTRYAPLNGGTIGPIDADTGLGTGEIKFDLSNLTQFGANYSINDLTQDGYTTGNLIDFGVNEEGVLSARYTNGQQRALGQIPLTSFKNPQGLKQVGDNLWVQTQASGEPVTDIPGSGRLGTIQSCSLESSNVDLATELVDLIKAQRSYQANAKTISAADEITQTVINMR</sequence>
<protein>
    <recommendedName>
        <fullName evidence="3 5">Flagellar hook protein FlgE</fullName>
    </recommendedName>
</protein>
<dbReference type="PROSITE" id="PS00588">
    <property type="entry name" value="FLAGELLA_BB_ROD"/>
    <property type="match status" value="1"/>
</dbReference>
<dbReference type="Gene3D" id="2.60.98.20">
    <property type="entry name" value="Flagellar hook protein FlgE"/>
    <property type="match status" value="1"/>
</dbReference>
<dbReference type="STRING" id="61595.SAMN05421644_10673"/>
<dbReference type="InterPro" id="IPR010930">
    <property type="entry name" value="Flg_bb/hook_C_dom"/>
</dbReference>
<dbReference type="OrthoDB" id="8578401at2"/>
<dbReference type="AlphaFoldDB" id="A0A1H3CMW5"/>
<evidence type="ECO:0000256" key="2">
    <source>
        <dbReference type="ARBA" id="ARBA00009677"/>
    </source>
</evidence>
<dbReference type="InterPro" id="IPR001444">
    <property type="entry name" value="Flag_bb_rod_N"/>
</dbReference>
<dbReference type="PANTHER" id="PTHR30435:SF1">
    <property type="entry name" value="FLAGELLAR HOOK PROTEIN FLGE"/>
    <property type="match status" value="1"/>
</dbReference>
<dbReference type="SUPFAM" id="SSF117143">
    <property type="entry name" value="Flagellar hook protein flgE"/>
    <property type="match status" value="2"/>
</dbReference>
<evidence type="ECO:0000256" key="5">
    <source>
        <dbReference type="RuleBase" id="RU362116"/>
    </source>
</evidence>
<evidence type="ECO:0000259" key="8">
    <source>
        <dbReference type="Pfam" id="PF07559"/>
    </source>
</evidence>
<evidence type="ECO:0000256" key="1">
    <source>
        <dbReference type="ARBA" id="ARBA00004117"/>
    </source>
</evidence>
<evidence type="ECO:0000259" key="6">
    <source>
        <dbReference type="Pfam" id="PF00460"/>
    </source>
</evidence>
<dbReference type="EMBL" id="FNOW01000006">
    <property type="protein sequence ID" value="SDX55455.1"/>
    <property type="molecule type" value="Genomic_DNA"/>
</dbReference>
<dbReference type="Pfam" id="PF00460">
    <property type="entry name" value="Flg_bb_rod"/>
    <property type="match status" value="1"/>
</dbReference>
<keyword evidence="10" id="KW-0966">Cell projection</keyword>
<dbReference type="InterPro" id="IPR019776">
    <property type="entry name" value="Flagellar_basal_body_rod_CS"/>
</dbReference>
<evidence type="ECO:0000313" key="10">
    <source>
        <dbReference type="EMBL" id="SDX55455.1"/>
    </source>
</evidence>
<accession>A0A1H3CMW5</accession>
<dbReference type="InterPro" id="IPR037925">
    <property type="entry name" value="FlgE/F/G-like"/>
</dbReference>
<evidence type="ECO:0000256" key="3">
    <source>
        <dbReference type="ARBA" id="ARBA00019015"/>
    </source>
</evidence>
<dbReference type="Pfam" id="PF07559">
    <property type="entry name" value="FlgE_D2"/>
    <property type="match status" value="2"/>
</dbReference>
<dbReference type="RefSeq" id="WP_091332323.1">
    <property type="nucleotide sequence ID" value="NZ_FNOW01000006.1"/>
</dbReference>
<evidence type="ECO:0000259" key="7">
    <source>
        <dbReference type="Pfam" id="PF06429"/>
    </source>
</evidence>
<keyword evidence="10" id="KW-0969">Cilium</keyword>
<dbReference type="GO" id="GO:0009425">
    <property type="term" value="C:bacterial-type flagellum basal body"/>
    <property type="evidence" value="ECO:0007669"/>
    <property type="project" value="UniProtKB-SubCell"/>
</dbReference>
<keyword evidence="11" id="KW-1185">Reference proteome</keyword>
<feature type="domain" description="Flagellar basal-body/hook protein C-terminal" evidence="7">
    <location>
        <begin position="574"/>
        <end position="616"/>
    </location>
</feature>
<dbReference type="Proteomes" id="UP000198672">
    <property type="component" value="Unassembled WGS sequence"/>
</dbReference>
<keyword evidence="4 5" id="KW-0975">Bacterial flagellum</keyword>
<gene>
    <name evidence="10" type="ORF">SAMN05421644_10673</name>
</gene>
<dbReference type="InterPro" id="IPR053967">
    <property type="entry name" value="LlgE_F_G-like_D1"/>
</dbReference>
<dbReference type="GO" id="GO:0005829">
    <property type="term" value="C:cytosol"/>
    <property type="evidence" value="ECO:0007669"/>
    <property type="project" value="TreeGrafter"/>
</dbReference>
<feature type="domain" description="Flagellar hook protein FlgE D2" evidence="8">
    <location>
        <begin position="333"/>
        <end position="498"/>
    </location>
</feature>
<dbReference type="InterPro" id="IPR037058">
    <property type="entry name" value="Falgellar_hook_FlgE_sf"/>
</dbReference>
<organism evidence="10 11">
    <name type="scientific">Allochromatium warmingii</name>
    <name type="common">Chromatium warmingii</name>
    <dbReference type="NCBI Taxonomy" id="61595"/>
    <lineage>
        <taxon>Bacteria</taxon>
        <taxon>Pseudomonadati</taxon>
        <taxon>Pseudomonadota</taxon>
        <taxon>Gammaproteobacteria</taxon>
        <taxon>Chromatiales</taxon>
        <taxon>Chromatiaceae</taxon>
        <taxon>Allochromatium</taxon>
    </lineage>
</organism>
<evidence type="ECO:0000313" key="11">
    <source>
        <dbReference type="Proteomes" id="UP000198672"/>
    </source>
</evidence>
<evidence type="ECO:0000259" key="9">
    <source>
        <dbReference type="Pfam" id="PF22692"/>
    </source>
</evidence>
<name>A0A1H3CMW5_ALLWA</name>
<reference evidence="11" key="1">
    <citation type="submission" date="2016-10" db="EMBL/GenBank/DDBJ databases">
        <authorList>
            <person name="Varghese N."/>
            <person name="Submissions S."/>
        </authorList>
    </citation>
    <scope>NUCLEOTIDE SEQUENCE [LARGE SCALE GENOMIC DNA]</scope>
    <source>
        <strain evidence="11">DSM 173</strain>
    </source>
</reference>